<dbReference type="VEuPathDB" id="VectorBase:AMAM014039"/>
<dbReference type="Proteomes" id="UP000075901">
    <property type="component" value="Unassembled WGS sequence"/>
</dbReference>
<accession>A0A182SV36</accession>
<dbReference type="EnsemblMetazoa" id="AMAM014039-RA">
    <property type="protein sequence ID" value="AMAM014039-PA"/>
    <property type="gene ID" value="AMAM014039"/>
</dbReference>
<reference evidence="3" key="2">
    <citation type="submission" date="2020-05" db="UniProtKB">
        <authorList>
            <consortium name="EnsemblMetazoa"/>
        </authorList>
    </citation>
    <scope>IDENTIFICATION</scope>
    <source>
        <strain evidence="3">maculatus3</strain>
    </source>
</reference>
<feature type="compositionally biased region" description="Polar residues" evidence="1">
    <location>
        <begin position="162"/>
        <end position="173"/>
    </location>
</feature>
<feature type="compositionally biased region" description="Basic and acidic residues" evidence="1">
    <location>
        <begin position="22"/>
        <end position="34"/>
    </location>
</feature>
<keyword evidence="4" id="KW-1185">Reference proteome</keyword>
<protein>
    <submittedName>
        <fullName evidence="3">Uncharacterized protein</fullName>
    </submittedName>
</protein>
<evidence type="ECO:0000256" key="2">
    <source>
        <dbReference type="SAM" id="SignalP"/>
    </source>
</evidence>
<reference evidence="4" key="1">
    <citation type="submission" date="2013-09" db="EMBL/GenBank/DDBJ databases">
        <title>The Genome Sequence of Anopheles maculatus species B.</title>
        <authorList>
            <consortium name="The Broad Institute Genomics Platform"/>
            <person name="Neafsey D.E."/>
            <person name="Besansky N."/>
            <person name="Howell P."/>
            <person name="Walton C."/>
            <person name="Young S.K."/>
            <person name="Zeng Q."/>
            <person name="Gargeya S."/>
            <person name="Fitzgerald M."/>
            <person name="Haas B."/>
            <person name="Abouelleil A."/>
            <person name="Allen A.W."/>
            <person name="Alvarado L."/>
            <person name="Arachchi H.M."/>
            <person name="Berlin A.M."/>
            <person name="Chapman S.B."/>
            <person name="Gainer-Dewar J."/>
            <person name="Goldberg J."/>
            <person name="Griggs A."/>
            <person name="Gujja S."/>
            <person name="Hansen M."/>
            <person name="Howarth C."/>
            <person name="Imamovic A."/>
            <person name="Ireland A."/>
            <person name="Larimer J."/>
            <person name="McCowan C."/>
            <person name="Murphy C."/>
            <person name="Pearson M."/>
            <person name="Poon T.W."/>
            <person name="Priest M."/>
            <person name="Roberts A."/>
            <person name="Saif S."/>
            <person name="Shea T."/>
            <person name="Sisk P."/>
            <person name="Sykes S."/>
            <person name="Wortman J."/>
            <person name="Nusbaum C."/>
            <person name="Birren B."/>
        </authorList>
    </citation>
    <scope>NUCLEOTIDE SEQUENCE [LARGE SCALE GENOMIC DNA]</scope>
    <source>
        <strain evidence="4">maculatus3</strain>
    </source>
</reference>
<feature type="chain" id="PRO_5008136140" evidence="2">
    <location>
        <begin position="19"/>
        <end position="196"/>
    </location>
</feature>
<evidence type="ECO:0000313" key="4">
    <source>
        <dbReference type="Proteomes" id="UP000075901"/>
    </source>
</evidence>
<feature type="compositionally biased region" description="Low complexity" evidence="1">
    <location>
        <begin position="182"/>
        <end position="196"/>
    </location>
</feature>
<feature type="region of interest" description="Disordered" evidence="1">
    <location>
        <begin position="22"/>
        <end position="196"/>
    </location>
</feature>
<feature type="signal peptide" evidence="2">
    <location>
        <begin position="1"/>
        <end position="18"/>
    </location>
</feature>
<evidence type="ECO:0000256" key="1">
    <source>
        <dbReference type="SAM" id="MobiDB-lite"/>
    </source>
</evidence>
<feature type="compositionally biased region" description="Low complexity" evidence="1">
    <location>
        <begin position="124"/>
        <end position="141"/>
    </location>
</feature>
<name>A0A182SV36_9DIPT</name>
<evidence type="ECO:0000313" key="3">
    <source>
        <dbReference type="EnsemblMetazoa" id="AMAM014039-PA"/>
    </source>
</evidence>
<feature type="compositionally biased region" description="Low complexity" evidence="1">
    <location>
        <begin position="35"/>
        <end position="60"/>
    </location>
</feature>
<dbReference type="AlphaFoldDB" id="A0A182SV36"/>
<sequence>MKTSMILLLCAAIVLVAAEDKKGPTSVHDTKQQESHGQQHQLKQQHAQGQQHQAPGSQQHTLKHEQQQRPQPVPAHKHKREAPKNTATGQPTTAAPKETVDPKQPSVLPATVGQPPKTKRDTVAAQPAAAARPSTNAPAKAGATNQQRPSGPRPTGAKLNRDQSSNTPKSTANAKAPATVNQQSSSSTTASPAKKV</sequence>
<organism evidence="3 4">
    <name type="scientific">Anopheles maculatus</name>
    <dbReference type="NCBI Taxonomy" id="74869"/>
    <lineage>
        <taxon>Eukaryota</taxon>
        <taxon>Metazoa</taxon>
        <taxon>Ecdysozoa</taxon>
        <taxon>Arthropoda</taxon>
        <taxon>Hexapoda</taxon>
        <taxon>Insecta</taxon>
        <taxon>Pterygota</taxon>
        <taxon>Neoptera</taxon>
        <taxon>Endopterygota</taxon>
        <taxon>Diptera</taxon>
        <taxon>Nematocera</taxon>
        <taxon>Culicoidea</taxon>
        <taxon>Culicidae</taxon>
        <taxon>Anophelinae</taxon>
        <taxon>Anopheles</taxon>
        <taxon>Anopheles maculatus group</taxon>
    </lineage>
</organism>
<proteinExistence type="predicted"/>
<keyword evidence="2" id="KW-0732">Signal</keyword>